<evidence type="ECO:0000313" key="2">
    <source>
        <dbReference type="Proteomes" id="UP000031938"/>
    </source>
</evidence>
<organism evidence="1 2">
    <name type="scientific">Jeotgalibacillus soli</name>
    <dbReference type="NCBI Taxonomy" id="889306"/>
    <lineage>
        <taxon>Bacteria</taxon>
        <taxon>Bacillati</taxon>
        <taxon>Bacillota</taxon>
        <taxon>Bacilli</taxon>
        <taxon>Bacillales</taxon>
        <taxon>Caryophanaceae</taxon>
        <taxon>Jeotgalibacillus</taxon>
    </lineage>
</organism>
<proteinExistence type="predicted"/>
<accession>A0A0C2VLZ4</accession>
<dbReference type="RefSeq" id="WP_041089255.1">
    <property type="nucleotide sequence ID" value="NZ_JXRP01000018.1"/>
</dbReference>
<dbReference type="EMBL" id="JXRP01000018">
    <property type="protein sequence ID" value="KIL45003.1"/>
    <property type="molecule type" value="Genomic_DNA"/>
</dbReference>
<sequence length="77" mass="8835">MKKNILTLKETRLQKPMELYGVVKKCVVCGCKHVHAAEEGNVVAHCIDLSYLESYDIVIDRNNEENLRLAEKYNISL</sequence>
<gene>
    <name evidence="1" type="ORF">KP78_25470</name>
</gene>
<protein>
    <submittedName>
        <fullName evidence="1">Uncharacterized protein</fullName>
    </submittedName>
</protein>
<name>A0A0C2VLZ4_9BACL</name>
<evidence type="ECO:0000313" key="1">
    <source>
        <dbReference type="EMBL" id="KIL45003.1"/>
    </source>
</evidence>
<keyword evidence="2" id="KW-1185">Reference proteome</keyword>
<dbReference type="STRING" id="889306.KP78_25470"/>
<comment type="caution">
    <text evidence="1">The sequence shown here is derived from an EMBL/GenBank/DDBJ whole genome shotgun (WGS) entry which is preliminary data.</text>
</comment>
<dbReference type="OrthoDB" id="2990394at2"/>
<dbReference type="AlphaFoldDB" id="A0A0C2VLZ4"/>
<dbReference type="Proteomes" id="UP000031938">
    <property type="component" value="Unassembled WGS sequence"/>
</dbReference>
<reference evidence="1 2" key="1">
    <citation type="submission" date="2015-01" db="EMBL/GenBank/DDBJ databases">
        <title>Genome sequencing of Jeotgalibacillus soli.</title>
        <authorList>
            <person name="Goh K.M."/>
            <person name="Chan K.-G."/>
            <person name="Yaakop A.S."/>
            <person name="Ee R."/>
            <person name="Gan H.M."/>
            <person name="Chan C.S."/>
        </authorList>
    </citation>
    <scope>NUCLEOTIDE SEQUENCE [LARGE SCALE GENOMIC DNA]</scope>
    <source>
        <strain evidence="1 2">P9</strain>
    </source>
</reference>
<dbReference type="PATRIC" id="fig|889306.3.peg.2561"/>